<dbReference type="PANTHER" id="PTHR12581">
    <property type="entry name" value="HIV-1 REV BINDING PROTEIN 2, 3"/>
    <property type="match status" value="1"/>
</dbReference>
<name>A0A445L819_GLYSO</name>
<gene>
    <name evidence="1" type="ORF">D0Y65_006212</name>
</gene>
<dbReference type="InterPro" id="IPR024166">
    <property type="entry name" value="rRNA_assembly_KRR1"/>
</dbReference>
<comment type="caution">
    <text evidence="1">The sequence shown here is derived from an EMBL/GenBank/DDBJ whole genome shotgun (WGS) entry which is preliminary data.</text>
</comment>
<proteinExistence type="predicted"/>
<protein>
    <submittedName>
        <fullName evidence="1">KRR1 small subunit processome component-like</fullName>
    </submittedName>
</protein>
<dbReference type="AlphaFoldDB" id="A0A445L819"/>
<sequence>MGSFKGLKQVRRIVEECMLNKLPLWCRFWPKKICHFFSHCQVLMMKKELEKDPALAQENWDRFLPKFKKRKVTYFIITDMVMVLGVDLTNLMMNVELWCGDGVERSCGGPRDGGDGVGREMKTQ</sequence>
<evidence type="ECO:0000313" key="2">
    <source>
        <dbReference type="Proteomes" id="UP000289340"/>
    </source>
</evidence>
<dbReference type="EMBL" id="QZWG01000003">
    <property type="protein sequence ID" value="RZC19305.1"/>
    <property type="molecule type" value="Genomic_DNA"/>
</dbReference>
<reference evidence="1 2" key="1">
    <citation type="submission" date="2018-09" db="EMBL/GenBank/DDBJ databases">
        <title>A high-quality reference genome of wild soybean provides a powerful tool to mine soybean genomes.</title>
        <authorList>
            <person name="Xie M."/>
            <person name="Chung C.Y.L."/>
            <person name="Li M.-W."/>
            <person name="Wong F.-L."/>
            <person name="Chan T.-F."/>
            <person name="Lam H.-M."/>
        </authorList>
    </citation>
    <scope>NUCLEOTIDE SEQUENCE [LARGE SCALE GENOMIC DNA]</scope>
    <source>
        <strain evidence="2">cv. W05</strain>
        <tissue evidence="1">Hypocotyl of etiolated seedlings</tissue>
    </source>
</reference>
<dbReference type="Gene3D" id="3.30.1370.10">
    <property type="entry name" value="K Homology domain, type 1"/>
    <property type="match status" value="1"/>
</dbReference>
<dbReference type="GO" id="GO:0003723">
    <property type="term" value="F:RNA binding"/>
    <property type="evidence" value="ECO:0007669"/>
    <property type="project" value="InterPro"/>
</dbReference>
<evidence type="ECO:0000313" key="1">
    <source>
        <dbReference type="EMBL" id="RZC19305.1"/>
    </source>
</evidence>
<dbReference type="InterPro" id="IPR036612">
    <property type="entry name" value="KH_dom_type_1_sf"/>
</dbReference>
<dbReference type="GO" id="GO:0032040">
    <property type="term" value="C:small-subunit processome"/>
    <property type="evidence" value="ECO:0007669"/>
    <property type="project" value="TreeGrafter"/>
</dbReference>
<keyword evidence="2" id="KW-1185">Reference proteome</keyword>
<dbReference type="Proteomes" id="UP000289340">
    <property type="component" value="Chromosome 3"/>
</dbReference>
<accession>A0A445L819</accession>
<organism evidence="1 2">
    <name type="scientific">Glycine soja</name>
    <name type="common">Wild soybean</name>
    <dbReference type="NCBI Taxonomy" id="3848"/>
    <lineage>
        <taxon>Eukaryota</taxon>
        <taxon>Viridiplantae</taxon>
        <taxon>Streptophyta</taxon>
        <taxon>Embryophyta</taxon>
        <taxon>Tracheophyta</taxon>
        <taxon>Spermatophyta</taxon>
        <taxon>Magnoliopsida</taxon>
        <taxon>eudicotyledons</taxon>
        <taxon>Gunneridae</taxon>
        <taxon>Pentapetalae</taxon>
        <taxon>rosids</taxon>
        <taxon>fabids</taxon>
        <taxon>Fabales</taxon>
        <taxon>Fabaceae</taxon>
        <taxon>Papilionoideae</taxon>
        <taxon>50 kb inversion clade</taxon>
        <taxon>NPAAA clade</taxon>
        <taxon>indigoferoid/millettioid clade</taxon>
        <taxon>Phaseoleae</taxon>
        <taxon>Glycine</taxon>
        <taxon>Glycine subgen. Soja</taxon>
    </lineage>
</organism>
<dbReference type="PANTHER" id="PTHR12581:SF0">
    <property type="entry name" value="KRR1 SMALL SUBUNIT PROCESSOME COMPONENT HOMOLOG"/>
    <property type="match status" value="1"/>
</dbReference>